<dbReference type="KEGG" id="ssin:G7078_09135"/>
<evidence type="ECO:0000256" key="1">
    <source>
        <dbReference type="SAM" id="MobiDB-lite"/>
    </source>
</evidence>
<gene>
    <name evidence="2" type="ORF">G7078_09135</name>
</gene>
<evidence type="ECO:0000313" key="2">
    <source>
        <dbReference type="EMBL" id="QIL02927.1"/>
    </source>
</evidence>
<proteinExistence type="predicted"/>
<dbReference type="AlphaFoldDB" id="A0A6G7ZPK7"/>
<feature type="compositionally biased region" description="Basic and acidic residues" evidence="1">
    <location>
        <begin position="155"/>
        <end position="172"/>
    </location>
</feature>
<organism evidence="2 3">
    <name type="scientific">Sphingomonas sinipercae</name>
    <dbReference type="NCBI Taxonomy" id="2714944"/>
    <lineage>
        <taxon>Bacteria</taxon>
        <taxon>Pseudomonadati</taxon>
        <taxon>Pseudomonadota</taxon>
        <taxon>Alphaproteobacteria</taxon>
        <taxon>Sphingomonadales</taxon>
        <taxon>Sphingomonadaceae</taxon>
        <taxon>Sphingomonas</taxon>
    </lineage>
</organism>
<keyword evidence="3" id="KW-1185">Reference proteome</keyword>
<dbReference type="Proteomes" id="UP000502502">
    <property type="component" value="Chromosome"/>
</dbReference>
<accession>A0A6G7ZPK7</accession>
<dbReference type="EMBL" id="CP049871">
    <property type="protein sequence ID" value="QIL02927.1"/>
    <property type="molecule type" value="Genomic_DNA"/>
</dbReference>
<protein>
    <recommendedName>
        <fullName evidence="4">Cell envelope biogenesis protein TolA</fullName>
    </recommendedName>
</protein>
<feature type="region of interest" description="Disordered" evidence="1">
    <location>
        <begin position="83"/>
        <end position="119"/>
    </location>
</feature>
<name>A0A6G7ZPK7_9SPHN</name>
<evidence type="ECO:0008006" key="4">
    <source>
        <dbReference type="Google" id="ProtNLM"/>
    </source>
</evidence>
<reference evidence="2 3" key="1">
    <citation type="submission" date="2020-03" db="EMBL/GenBank/DDBJ databases">
        <title>Sphingomonas sp. nov., isolated from fish.</title>
        <authorList>
            <person name="Hyun D.-W."/>
            <person name="Bae J.-W."/>
        </authorList>
    </citation>
    <scope>NUCLEOTIDE SEQUENCE [LARGE SCALE GENOMIC DNA]</scope>
    <source>
        <strain evidence="2 3">HDW15C</strain>
    </source>
</reference>
<sequence>MAKPRSPKLKVFRTPIGFHDAIVAAPSQKAALEAWGADSNLFAQGAAEQVEEPALVAAALERPGEVVRVPRGSKDEQIAALGREVKRSKTGGASASARAKGKGAKAVKPARPPKPSRATVVALEDQLAEATKRHAKAVGLIDDEIAALQRKRRDAAREHRREQDAIEERLASEQARYDRKFEAWKNE</sequence>
<feature type="region of interest" description="Disordered" evidence="1">
    <location>
        <begin position="152"/>
        <end position="172"/>
    </location>
</feature>
<evidence type="ECO:0000313" key="3">
    <source>
        <dbReference type="Proteomes" id="UP000502502"/>
    </source>
</evidence>
<dbReference type="RefSeq" id="WP_166095290.1">
    <property type="nucleotide sequence ID" value="NZ_CP049871.1"/>
</dbReference>